<accession>A0ACC2LQQ6</accession>
<keyword evidence="2" id="KW-1185">Reference proteome</keyword>
<protein>
    <submittedName>
        <fullName evidence="1">Uncharacterized protein</fullName>
    </submittedName>
</protein>
<proteinExistence type="predicted"/>
<name>A0ACC2LQQ6_PERAE</name>
<reference evidence="1 2" key="1">
    <citation type="journal article" date="2022" name="Hortic Res">
        <title>A haplotype resolved chromosomal level avocado genome allows analysis of novel avocado genes.</title>
        <authorList>
            <person name="Nath O."/>
            <person name="Fletcher S.J."/>
            <person name="Hayward A."/>
            <person name="Shaw L.M."/>
            <person name="Masouleh A.K."/>
            <person name="Furtado A."/>
            <person name="Henry R.J."/>
            <person name="Mitter N."/>
        </authorList>
    </citation>
    <scope>NUCLEOTIDE SEQUENCE [LARGE SCALE GENOMIC DNA]</scope>
    <source>
        <strain evidence="2">cv. Hass</strain>
    </source>
</reference>
<sequence length="213" mass="24608">MTEPMRSQVDHCCRSKWVLLSHRSAEGHRRSEIGCLFGKIREELQRILNFKPEKSLGDADRCLKEKDLDSQPRHCRRRQERLGVAVLAKDRRRFAMVFLFLTGPHIARRRKRILPSPETGVSTQPPFAGLAPSELEKTTLCSLLQNRKKLRRKRRQVSCAWVLYQFQVRVRSGQVHLIHAEAQKQRLQKFVVGHGAVGGGRAFLQIVCMHGWV</sequence>
<dbReference type="EMBL" id="CM056811">
    <property type="protein sequence ID" value="KAJ8635369.1"/>
    <property type="molecule type" value="Genomic_DNA"/>
</dbReference>
<organism evidence="1 2">
    <name type="scientific">Persea americana</name>
    <name type="common">Avocado</name>
    <dbReference type="NCBI Taxonomy" id="3435"/>
    <lineage>
        <taxon>Eukaryota</taxon>
        <taxon>Viridiplantae</taxon>
        <taxon>Streptophyta</taxon>
        <taxon>Embryophyta</taxon>
        <taxon>Tracheophyta</taxon>
        <taxon>Spermatophyta</taxon>
        <taxon>Magnoliopsida</taxon>
        <taxon>Magnoliidae</taxon>
        <taxon>Laurales</taxon>
        <taxon>Lauraceae</taxon>
        <taxon>Persea</taxon>
    </lineage>
</organism>
<comment type="caution">
    <text evidence="1">The sequence shown here is derived from an EMBL/GenBank/DDBJ whole genome shotgun (WGS) entry which is preliminary data.</text>
</comment>
<gene>
    <name evidence="1" type="ORF">MRB53_009636</name>
</gene>
<evidence type="ECO:0000313" key="1">
    <source>
        <dbReference type="EMBL" id="KAJ8635369.1"/>
    </source>
</evidence>
<dbReference type="Proteomes" id="UP001234297">
    <property type="component" value="Chromosome 3"/>
</dbReference>
<evidence type="ECO:0000313" key="2">
    <source>
        <dbReference type="Proteomes" id="UP001234297"/>
    </source>
</evidence>